<dbReference type="HAMAP" id="MF_01161">
    <property type="entry name" value="tRNA_Ile_lys_synt"/>
    <property type="match status" value="1"/>
</dbReference>
<evidence type="ECO:0000256" key="3">
    <source>
        <dbReference type="ARBA" id="ARBA00022598"/>
    </source>
</evidence>
<comment type="catalytic activity">
    <reaction evidence="7 8">
        <text>cytidine(34) in tRNA(Ile2) + L-lysine + ATP = lysidine(34) in tRNA(Ile2) + AMP + diphosphate + H(+)</text>
        <dbReference type="Rhea" id="RHEA:43744"/>
        <dbReference type="Rhea" id="RHEA-COMP:10625"/>
        <dbReference type="Rhea" id="RHEA-COMP:10670"/>
        <dbReference type="ChEBI" id="CHEBI:15378"/>
        <dbReference type="ChEBI" id="CHEBI:30616"/>
        <dbReference type="ChEBI" id="CHEBI:32551"/>
        <dbReference type="ChEBI" id="CHEBI:33019"/>
        <dbReference type="ChEBI" id="CHEBI:82748"/>
        <dbReference type="ChEBI" id="CHEBI:83665"/>
        <dbReference type="ChEBI" id="CHEBI:456215"/>
        <dbReference type="EC" id="6.3.4.19"/>
    </reaction>
</comment>
<dbReference type="NCBIfam" id="TIGR02432">
    <property type="entry name" value="lysidine_TilS_N"/>
    <property type="match status" value="1"/>
</dbReference>
<keyword evidence="11" id="KW-1185">Reference proteome</keyword>
<keyword evidence="5 8" id="KW-0547">Nucleotide-binding</keyword>
<dbReference type="InterPro" id="IPR012796">
    <property type="entry name" value="Lysidine-tRNA-synth_C"/>
</dbReference>
<gene>
    <name evidence="8 10" type="primary">tilS</name>
    <name evidence="10" type="ORF">EQM06_10300</name>
</gene>
<dbReference type="GO" id="GO:0032267">
    <property type="term" value="F:tRNA(Ile)-lysidine synthase activity"/>
    <property type="evidence" value="ECO:0007669"/>
    <property type="project" value="UniProtKB-EC"/>
</dbReference>
<evidence type="ECO:0000256" key="5">
    <source>
        <dbReference type="ARBA" id="ARBA00022741"/>
    </source>
</evidence>
<dbReference type="Gene3D" id="1.20.59.20">
    <property type="match status" value="1"/>
</dbReference>
<dbReference type="GO" id="GO:0006400">
    <property type="term" value="P:tRNA modification"/>
    <property type="evidence" value="ECO:0007669"/>
    <property type="project" value="UniProtKB-UniRule"/>
</dbReference>
<evidence type="ECO:0000313" key="10">
    <source>
        <dbReference type="EMBL" id="QAT43578.1"/>
    </source>
</evidence>
<dbReference type="Gene3D" id="3.40.50.620">
    <property type="entry name" value="HUPs"/>
    <property type="match status" value="1"/>
</dbReference>
<dbReference type="AlphaFoldDB" id="A0A410PXB6"/>
<dbReference type="Proteomes" id="UP000287601">
    <property type="component" value="Chromosome"/>
</dbReference>
<dbReference type="NCBIfam" id="TIGR02433">
    <property type="entry name" value="lysidine_TilS_C"/>
    <property type="match status" value="1"/>
</dbReference>
<dbReference type="Pfam" id="PF09179">
    <property type="entry name" value="TilS"/>
    <property type="match status" value="1"/>
</dbReference>
<evidence type="ECO:0000256" key="1">
    <source>
        <dbReference type="ARBA" id="ARBA00004496"/>
    </source>
</evidence>
<protein>
    <recommendedName>
        <fullName evidence="8">tRNA(Ile)-lysidine synthase</fullName>
        <ecNumber evidence="8">6.3.4.19</ecNumber>
    </recommendedName>
    <alternativeName>
        <fullName evidence="8">tRNA(Ile)-2-lysyl-cytidine synthase</fullName>
    </alternativeName>
    <alternativeName>
        <fullName evidence="8">tRNA(Ile)-lysidine synthetase</fullName>
    </alternativeName>
</protein>
<dbReference type="InterPro" id="IPR011063">
    <property type="entry name" value="TilS/TtcA_N"/>
</dbReference>
<feature type="binding site" evidence="8">
    <location>
        <begin position="50"/>
        <end position="55"/>
    </location>
    <ligand>
        <name>ATP</name>
        <dbReference type="ChEBI" id="CHEBI:30616"/>
    </ligand>
</feature>
<dbReference type="EC" id="6.3.4.19" evidence="8"/>
<dbReference type="GO" id="GO:0005524">
    <property type="term" value="F:ATP binding"/>
    <property type="evidence" value="ECO:0007669"/>
    <property type="project" value="UniProtKB-UniRule"/>
</dbReference>
<dbReference type="CDD" id="cd01992">
    <property type="entry name" value="TilS_N"/>
    <property type="match status" value="1"/>
</dbReference>
<dbReference type="InterPro" id="IPR014729">
    <property type="entry name" value="Rossmann-like_a/b/a_fold"/>
</dbReference>
<evidence type="ECO:0000256" key="4">
    <source>
        <dbReference type="ARBA" id="ARBA00022694"/>
    </source>
</evidence>
<evidence type="ECO:0000313" key="11">
    <source>
        <dbReference type="Proteomes" id="UP000287601"/>
    </source>
</evidence>
<evidence type="ECO:0000256" key="2">
    <source>
        <dbReference type="ARBA" id="ARBA00022490"/>
    </source>
</evidence>
<organism evidence="10 11">
    <name type="scientific">Aminipila luticellarii</name>
    <dbReference type="NCBI Taxonomy" id="2507160"/>
    <lineage>
        <taxon>Bacteria</taxon>
        <taxon>Bacillati</taxon>
        <taxon>Bacillota</taxon>
        <taxon>Clostridia</taxon>
        <taxon>Peptostreptococcales</taxon>
        <taxon>Anaerovoracaceae</taxon>
        <taxon>Aminipila</taxon>
    </lineage>
</organism>
<feature type="domain" description="Lysidine-tRNA(Ile) synthetase C-terminal" evidence="9">
    <location>
        <begin position="461"/>
        <end position="537"/>
    </location>
</feature>
<reference evidence="10 11" key="1">
    <citation type="submission" date="2019-01" db="EMBL/GenBank/DDBJ databases">
        <title>Draft genomes of a novel of Aminipila strains.</title>
        <authorList>
            <person name="Ma S."/>
        </authorList>
    </citation>
    <scope>NUCLEOTIDE SEQUENCE [LARGE SCALE GENOMIC DNA]</scope>
    <source>
        <strain evidence="11">JN-39</strain>
    </source>
</reference>
<dbReference type="SUPFAM" id="SSF82829">
    <property type="entry name" value="MesJ substrate recognition domain-like"/>
    <property type="match status" value="1"/>
</dbReference>
<dbReference type="Pfam" id="PF01171">
    <property type="entry name" value="ATP_bind_3"/>
    <property type="match status" value="1"/>
</dbReference>
<dbReference type="SMART" id="SM00977">
    <property type="entry name" value="TilS_C"/>
    <property type="match status" value="1"/>
</dbReference>
<sequence length="551" mass="62970">MGVFKRFSRADCESIEQCDILESMVENKIRKTILDKNLIEKKEHIIIGLSGGPDSVCLFNALMNLSDELQYTLSAVHVNHKFRPGAAEEDQAYVEELCRHRGIPCASFVYDCKAIAEEKGISSEEAGRLVRYQSFYEEAKQLIDNKRYEPSQIKIAVAHNLNDQAETLLMRIIRGTGTDGLAGMEYSRAGEFGTTIIRPLLDVPRKDIEAYCRENQLNPRMDHTNNEPLYTRNKIRLHLIPQIEKELNTNVIEGLNRLSKIAKNDKEYFDMQVKDAMEQAALVIPDKTHGEQEEIQGISFSLAQLKDMHPAIRHRVVKKALETIGLNQGITASHLESADHLIDGENDSVRADFPKGYGVAVSYGEVRFFKNDPVTLGYVSNTELKSRLMIRIVKNEGNLKDISKNGTRRFAALDLGKVLEKIWNRDTPYFDFIQEGSSGQKEKEEHSDFEHQLLYELQVMLQIRTRKQGDWMVPLGMNGRKKLQDIFVDEKVYKECRDQVPMVCVGDEVIWIIGDDVSGYNTGMKRGRISENYKLDKDTKDIVLLEYLEKL</sequence>
<dbReference type="PANTHER" id="PTHR43033">
    <property type="entry name" value="TRNA(ILE)-LYSIDINE SYNTHASE-RELATED"/>
    <property type="match status" value="1"/>
</dbReference>
<comment type="function">
    <text evidence="8">Ligates lysine onto the cytidine present at position 34 of the AUA codon-specific tRNA(Ile) that contains the anticodon CAU, in an ATP-dependent manner. Cytidine is converted to lysidine, thus changing the amino acid specificity of the tRNA from methionine to isoleucine.</text>
</comment>
<keyword evidence="6 8" id="KW-0067">ATP-binding</keyword>
<dbReference type="RefSeq" id="WP_128746356.1">
    <property type="nucleotide sequence ID" value="NZ_CP035281.1"/>
</dbReference>
<accession>A0A410PXB6</accession>
<comment type="subcellular location">
    <subcellularLocation>
        <location evidence="1 8">Cytoplasm</location>
    </subcellularLocation>
</comment>
<name>A0A410PXB6_9FIRM</name>
<dbReference type="SUPFAM" id="SSF56037">
    <property type="entry name" value="PheT/TilS domain"/>
    <property type="match status" value="1"/>
</dbReference>
<keyword evidence="4 8" id="KW-0819">tRNA processing</keyword>
<keyword evidence="3 8" id="KW-0436">Ligase</keyword>
<evidence type="ECO:0000259" key="9">
    <source>
        <dbReference type="SMART" id="SM00977"/>
    </source>
</evidence>
<dbReference type="InterPro" id="IPR015262">
    <property type="entry name" value="tRNA_Ile_lys_synt_subst-bd"/>
</dbReference>
<dbReference type="PANTHER" id="PTHR43033:SF1">
    <property type="entry name" value="TRNA(ILE)-LYSIDINE SYNTHASE-RELATED"/>
    <property type="match status" value="1"/>
</dbReference>
<dbReference type="EMBL" id="CP035281">
    <property type="protein sequence ID" value="QAT43578.1"/>
    <property type="molecule type" value="Genomic_DNA"/>
</dbReference>
<dbReference type="InterPro" id="IPR012795">
    <property type="entry name" value="tRNA_Ile_lys_synt_N"/>
</dbReference>
<dbReference type="OrthoDB" id="9807403at2"/>
<dbReference type="SUPFAM" id="SSF52402">
    <property type="entry name" value="Adenine nucleotide alpha hydrolases-like"/>
    <property type="match status" value="1"/>
</dbReference>
<dbReference type="InterPro" id="IPR012094">
    <property type="entry name" value="tRNA_Ile_lys_synt"/>
</dbReference>
<evidence type="ECO:0000256" key="7">
    <source>
        <dbReference type="ARBA" id="ARBA00048539"/>
    </source>
</evidence>
<dbReference type="KEGG" id="amij:EQM06_10300"/>
<comment type="similarity">
    <text evidence="8">Belongs to the tRNA(Ile)-lysidine synthase family.</text>
</comment>
<evidence type="ECO:0000256" key="8">
    <source>
        <dbReference type="HAMAP-Rule" id="MF_01161"/>
    </source>
</evidence>
<keyword evidence="2 8" id="KW-0963">Cytoplasm</keyword>
<evidence type="ECO:0000256" key="6">
    <source>
        <dbReference type="ARBA" id="ARBA00022840"/>
    </source>
</evidence>
<dbReference type="GO" id="GO:0005737">
    <property type="term" value="C:cytoplasm"/>
    <property type="evidence" value="ECO:0007669"/>
    <property type="project" value="UniProtKB-SubCell"/>
</dbReference>
<dbReference type="Pfam" id="PF11734">
    <property type="entry name" value="TilS_C"/>
    <property type="match status" value="1"/>
</dbReference>
<comment type="domain">
    <text evidence="8">The N-terminal region contains the highly conserved SGGXDS motif, predicted to be a P-loop motif involved in ATP binding.</text>
</comment>
<proteinExistence type="inferred from homology"/>